<dbReference type="Pfam" id="PF13456">
    <property type="entry name" value="RVT_3"/>
    <property type="match status" value="1"/>
</dbReference>
<evidence type="ECO:0000313" key="4">
    <source>
        <dbReference type="Proteomes" id="UP000000763"/>
    </source>
</evidence>
<dbReference type="GO" id="GO:0004523">
    <property type="term" value="F:RNA-DNA hybrid ribonuclease activity"/>
    <property type="evidence" value="ECO:0007669"/>
    <property type="project" value="InterPro"/>
</dbReference>
<dbReference type="CDD" id="cd00303">
    <property type="entry name" value="retropepsin_like"/>
    <property type="match status" value="1"/>
</dbReference>
<dbReference type="PANTHER" id="PTHR48475:SF1">
    <property type="entry name" value="RNASE H TYPE-1 DOMAIN-CONTAINING PROTEIN"/>
    <property type="match status" value="1"/>
</dbReference>
<sequence length="1203" mass="134852">METRKGTIVQRYKMKLVADVPRTNSSKDGEVQQVSDGTTQSGDKGAADGSGDKGGGSQGAQGDGSQGFHGENLNQDGNTTQLQFNNFQYRIDYALQHALINQSGMLVNTLSNMVKSMVDGSIAEYQATGPVYLPGGVFPNYWPLITNNQPAVQPIPPNAPSAQPTAPVSAPAPATPSSTPGQLINPRLLPTVDLVQQQPIQQTPPRQQVVQPIQQTPPRQQVVQPIQQQDVIREQFGLKPKNAGNLYRHPYPEWFERVPLPNRFNVPDFSKFSGQDSVSTCEHVSRFLAQCGEASAVDALRGMIAPIREKFSSQDFDSLSHLAQKVTLHEQRFAEARKSFKKVNHVFPYIYGSDDDDDDDDDDSEIATAEWVRSKKFIPCQWVKNSGKEERYDFDITKADKIFDLLLREKQIQFPAGHTIPSAEELGKRRYCKWHNSGSHSTNDCKVFRQQIQAAIEGGKIKFDDSKRSMKVDGNPFPVNMVHTAGRTADGGRAREFGARQADVDEVEEESAKLILSPEQAVFEKPEGTDNRHLKPLYVNGYVNGKPMSKMMVDGGAAVNLMPYATFRKLGRNAEDLIKTNMVLKDFGGNPSETKRNFQCGTDSRQLRHYLLSNECTVICKANVVKYMLSALILNGRVGKWIFSLTKFDLRYESPKATKGQAIADFIVDHCDDSIGSVEVVPWTLFFDGSVCTHGCGIGLVIISPRGACFEFAYTIKPYATNNQAEHEAVLKGLQLLKEVEADAIEIMGDSLLVISQLAGEYECKNDTLMVYNEKCRELMKEFWLVTLKHVSREQNIEANDLTQGASGYKPIIKDIKIEVAALTADDWRYDVHQYLQNPSQSASRKLRYKALKYTLLDDELYYQTIDGVLLKCLSADQAKVAIDNAGGLFQILQGCQDCQNFGAIQRAPASAINPIIKPWPFRGWGIDMIGMINPSSSKGHKFILVATDYFTKWVEAIPLKKVDSGDAIQFVQEHIIYRFGIPQTITTDQDSIFVFDEFVQFADSMGIKLLNSSPYYAQANGQAEASNKSLIKLIKRKISDFPRQWHTRLAKAFWSYRMACHGSIQVPPYKLVYGHEAVLPWEVRIGSRRTELQSDLTADEYYNLMADDREDLVQSRLRALAKVTKDKERVAWHYNKKVVPKTFSEGELMWKLILPIGTRDNEFGKWSPNWEGPFQIYKVVSKGAYMLQGLDGEVYGRALNGK</sequence>
<feature type="compositionally biased region" description="Low complexity" evidence="1">
    <location>
        <begin position="160"/>
        <end position="179"/>
    </location>
</feature>
<dbReference type="InterPro" id="IPR002156">
    <property type="entry name" value="RNaseH_domain"/>
</dbReference>
<evidence type="ECO:0000259" key="2">
    <source>
        <dbReference type="PROSITE" id="PS50994"/>
    </source>
</evidence>
<protein>
    <submittedName>
        <fullName evidence="3">RNase H, putative</fullName>
    </submittedName>
</protein>
<reference evidence="4" key="1">
    <citation type="journal article" date="2005" name="Nature">
        <title>The map-based sequence of the rice genome.</title>
        <authorList>
            <consortium name="International rice genome sequencing project (IRGSP)"/>
            <person name="Matsumoto T."/>
            <person name="Wu J."/>
            <person name="Kanamori H."/>
            <person name="Katayose Y."/>
            <person name="Fujisawa M."/>
            <person name="Namiki N."/>
            <person name="Mizuno H."/>
            <person name="Yamamoto K."/>
            <person name="Antonio B.A."/>
            <person name="Baba T."/>
            <person name="Sakata K."/>
            <person name="Nagamura Y."/>
            <person name="Aoki H."/>
            <person name="Arikawa K."/>
            <person name="Arita K."/>
            <person name="Bito T."/>
            <person name="Chiden Y."/>
            <person name="Fujitsuka N."/>
            <person name="Fukunaka R."/>
            <person name="Hamada M."/>
            <person name="Harada C."/>
            <person name="Hayashi A."/>
            <person name="Hijishita S."/>
            <person name="Honda M."/>
            <person name="Hosokawa S."/>
            <person name="Ichikawa Y."/>
            <person name="Idonuma A."/>
            <person name="Iijima M."/>
            <person name="Ikeda M."/>
            <person name="Ikeno M."/>
            <person name="Ito K."/>
            <person name="Ito S."/>
            <person name="Ito T."/>
            <person name="Ito Y."/>
            <person name="Ito Y."/>
            <person name="Iwabuchi A."/>
            <person name="Kamiya K."/>
            <person name="Karasawa W."/>
            <person name="Kurita K."/>
            <person name="Katagiri S."/>
            <person name="Kikuta A."/>
            <person name="Kobayashi H."/>
            <person name="Kobayashi N."/>
            <person name="Machita K."/>
            <person name="Maehara T."/>
            <person name="Masukawa M."/>
            <person name="Mizubayashi T."/>
            <person name="Mukai Y."/>
            <person name="Nagasaki H."/>
            <person name="Nagata Y."/>
            <person name="Naito S."/>
            <person name="Nakashima M."/>
            <person name="Nakama Y."/>
            <person name="Nakamichi Y."/>
            <person name="Nakamura M."/>
            <person name="Meguro A."/>
            <person name="Negishi M."/>
            <person name="Ohta I."/>
            <person name="Ohta T."/>
            <person name="Okamoto M."/>
            <person name="Ono N."/>
            <person name="Saji S."/>
            <person name="Sakaguchi M."/>
            <person name="Sakai K."/>
            <person name="Shibata M."/>
            <person name="Shimokawa T."/>
            <person name="Song J."/>
            <person name="Takazaki Y."/>
            <person name="Terasawa K."/>
            <person name="Tsugane M."/>
            <person name="Tsuji K."/>
            <person name="Ueda S."/>
            <person name="Waki K."/>
            <person name="Yamagata H."/>
            <person name="Yamamoto M."/>
            <person name="Yamamoto S."/>
            <person name="Yamane H."/>
            <person name="Yoshiki S."/>
            <person name="Yoshihara R."/>
            <person name="Yukawa K."/>
            <person name="Zhong H."/>
            <person name="Yano M."/>
            <person name="Yuan Q."/>
            <person name="Ouyang S."/>
            <person name="Liu J."/>
            <person name="Jones K.M."/>
            <person name="Gansberger K."/>
            <person name="Moffat K."/>
            <person name="Hill J."/>
            <person name="Bera J."/>
            <person name="Fadrosh D."/>
            <person name="Jin S."/>
            <person name="Johri S."/>
            <person name="Kim M."/>
            <person name="Overton L."/>
            <person name="Reardon M."/>
            <person name="Tsitrin T."/>
            <person name="Vuong H."/>
            <person name="Weaver B."/>
            <person name="Ciecko A."/>
            <person name="Tallon L."/>
            <person name="Jackson J."/>
            <person name="Pai G."/>
            <person name="Aken S.V."/>
            <person name="Utterback T."/>
            <person name="Reidmuller S."/>
            <person name="Feldblyum T."/>
            <person name="Hsiao J."/>
            <person name="Zismann V."/>
            <person name="Iobst S."/>
            <person name="de Vazeille A.R."/>
            <person name="Buell C.R."/>
            <person name="Ying K."/>
            <person name="Li Y."/>
            <person name="Lu T."/>
            <person name="Huang Y."/>
            <person name="Zhao Q."/>
            <person name="Feng Q."/>
            <person name="Zhang L."/>
            <person name="Zhu J."/>
            <person name="Weng Q."/>
            <person name="Mu J."/>
            <person name="Lu Y."/>
            <person name="Fan D."/>
            <person name="Liu Y."/>
            <person name="Guan J."/>
            <person name="Zhang Y."/>
            <person name="Yu S."/>
            <person name="Liu X."/>
            <person name="Zhang Y."/>
            <person name="Hong G."/>
            <person name="Han B."/>
            <person name="Choisne N."/>
            <person name="Demange N."/>
            <person name="Orjeda G."/>
            <person name="Samain S."/>
            <person name="Cattolico L."/>
            <person name="Pelletier E."/>
            <person name="Couloux A."/>
            <person name="Segurens B."/>
            <person name="Wincker P."/>
            <person name="D'Hont A."/>
            <person name="Scarpelli C."/>
            <person name="Weissenbach J."/>
            <person name="Salanoubat M."/>
            <person name="Quetier F."/>
            <person name="Yu Y."/>
            <person name="Kim H.R."/>
            <person name="Rambo T."/>
            <person name="Currie J."/>
            <person name="Collura K."/>
            <person name="Luo M."/>
            <person name="Yang T."/>
            <person name="Ammiraju J.S.S."/>
            <person name="Engler F."/>
            <person name="Soderlund C."/>
            <person name="Wing R.A."/>
            <person name="Palmer L.E."/>
            <person name="de la Bastide M."/>
            <person name="Spiegel L."/>
            <person name="Nascimento L."/>
            <person name="Zutavern T."/>
            <person name="O'Shaughnessy A."/>
            <person name="Dike S."/>
            <person name="Dedhia N."/>
            <person name="Preston R."/>
            <person name="Balija V."/>
            <person name="McCombie W.R."/>
            <person name="Chow T."/>
            <person name="Chen H."/>
            <person name="Chung M."/>
            <person name="Chen C."/>
            <person name="Shaw J."/>
            <person name="Wu H."/>
            <person name="Hsiao K."/>
            <person name="Chao Y."/>
            <person name="Chu M."/>
            <person name="Cheng C."/>
            <person name="Hour A."/>
            <person name="Lee P."/>
            <person name="Lin S."/>
            <person name="Lin Y."/>
            <person name="Liou J."/>
            <person name="Liu S."/>
            <person name="Hsing Y."/>
            <person name="Raghuvanshi S."/>
            <person name="Mohanty A."/>
            <person name="Bharti A.K."/>
            <person name="Gaur A."/>
            <person name="Gupta V."/>
            <person name="Kumar D."/>
            <person name="Ravi V."/>
            <person name="Vij S."/>
            <person name="Kapur A."/>
            <person name="Khurana P."/>
            <person name="Khurana P."/>
            <person name="Khurana J.P."/>
            <person name="Tyagi A.K."/>
            <person name="Gaikwad K."/>
            <person name="Singh A."/>
            <person name="Dalal V."/>
            <person name="Srivastava S."/>
            <person name="Dixit A."/>
            <person name="Pal A.K."/>
            <person name="Ghazi I.A."/>
            <person name="Yadav M."/>
            <person name="Pandit A."/>
            <person name="Bhargava A."/>
            <person name="Sureshbabu K."/>
            <person name="Batra K."/>
            <person name="Sharma T.R."/>
            <person name="Mohapatra T."/>
            <person name="Singh N.K."/>
            <person name="Messing J."/>
            <person name="Nelson A.B."/>
            <person name="Fuks G."/>
            <person name="Kavchok S."/>
            <person name="Keizer G."/>
            <person name="Linton E."/>
            <person name="Llaca V."/>
            <person name="Song R."/>
            <person name="Tanyolac B."/>
            <person name="Young S."/>
            <person name="Ho-Il K."/>
            <person name="Hahn J.H."/>
            <person name="Sangsakoo G."/>
            <person name="Vanavichit A."/>
            <person name="de Mattos Luiz.A.T."/>
            <person name="Zimmer P.D."/>
            <person name="Malone G."/>
            <person name="Dellagostin O."/>
            <person name="de Oliveira A.C."/>
            <person name="Bevan M."/>
            <person name="Bancroft I."/>
            <person name="Minx P."/>
            <person name="Cordum H."/>
            <person name="Wilson R."/>
            <person name="Cheng Z."/>
            <person name="Jin W."/>
            <person name="Jiang J."/>
            <person name="Leong S.A."/>
            <person name="Iwama H."/>
            <person name="Gojobori T."/>
            <person name="Itoh T."/>
            <person name="Niimura Y."/>
            <person name="Fujii Y."/>
            <person name="Habara T."/>
            <person name="Sakai H."/>
            <person name="Sato Y."/>
            <person name="Wilson G."/>
            <person name="Kumar K."/>
            <person name="McCouch S."/>
            <person name="Juretic N."/>
            <person name="Hoen D."/>
            <person name="Wright S."/>
            <person name="Bruskiewich R."/>
            <person name="Bureau T."/>
            <person name="Miyao A."/>
            <person name="Hirochika H."/>
            <person name="Nishikawa T."/>
            <person name="Kadowaki K."/>
            <person name="Sugiura M."/>
            <person name="Burr B."/>
            <person name="Sasaki T."/>
        </authorList>
    </citation>
    <scope>NUCLEOTIDE SEQUENCE [LARGE SCALE GENOMIC DNA]</scope>
    <source>
        <strain evidence="4">cv. Nipponbare</strain>
    </source>
</reference>
<evidence type="ECO:0000256" key="1">
    <source>
        <dbReference type="SAM" id="MobiDB-lite"/>
    </source>
</evidence>
<dbReference type="EMBL" id="AC135558">
    <property type="protein sequence ID" value="AAX95387.1"/>
    <property type="molecule type" value="Genomic_DNA"/>
</dbReference>
<dbReference type="Gene3D" id="3.30.420.10">
    <property type="entry name" value="Ribonuclease H-like superfamily/Ribonuclease H"/>
    <property type="match status" value="2"/>
</dbReference>
<organism evidence="3 4">
    <name type="scientific">Oryza sativa subsp. japonica</name>
    <name type="common">Rice</name>
    <dbReference type="NCBI Taxonomy" id="39947"/>
    <lineage>
        <taxon>Eukaryota</taxon>
        <taxon>Viridiplantae</taxon>
        <taxon>Streptophyta</taxon>
        <taxon>Embryophyta</taxon>
        <taxon>Tracheophyta</taxon>
        <taxon>Spermatophyta</taxon>
        <taxon>Magnoliopsida</taxon>
        <taxon>Liliopsida</taxon>
        <taxon>Poales</taxon>
        <taxon>Poaceae</taxon>
        <taxon>BOP clade</taxon>
        <taxon>Oryzoideae</taxon>
        <taxon>Oryzeae</taxon>
        <taxon>Oryzinae</taxon>
        <taxon>Oryza</taxon>
        <taxon>Oryza sativa</taxon>
    </lineage>
</organism>
<dbReference type="Proteomes" id="UP000000763">
    <property type="component" value="Chromosome 11"/>
</dbReference>
<dbReference type="PROSITE" id="PS50994">
    <property type="entry name" value="INTEGRASE"/>
    <property type="match status" value="1"/>
</dbReference>
<name>Q2R6C7_ORYSJ</name>
<accession>Q2R6C7</accession>
<dbReference type="GO" id="GO:0003676">
    <property type="term" value="F:nucleic acid binding"/>
    <property type="evidence" value="ECO:0007669"/>
    <property type="project" value="InterPro"/>
</dbReference>
<dbReference type="PANTHER" id="PTHR48475">
    <property type="entry name" value="RIBONUCLEASE H"/>
    <property type="match status" value="1"/>
</dbReference>
<feature type="region of interest" description="Disordered" evidence="1">
    <location>
        <begin position="153"/>
        <end position="179"/>
    </location>
</feature>
<feature type="region of interest" description="Disordered" evidence="1">
    <location>
        <begin position="16"/>
        <end position="79"/>
    </location>
</feature>
<dbReference type="AlphaFoldDB" id="Q2R6C7"/>
<dbReference type="InterPro" id="IPR021109">
    <property type="entry name" value="Peptidase_aspartic_dom_sf"/>
</dbReference>
<dbReference type="SUPFAM" id="SSF53098">
    <property type="entry name" value="Ribonuclease H-like"/>
    <property type="match status" value="2"/>
</dbReference>
<dbReference type="InterPro" id="IPR001584">
    <property type="entry name" value="Integrase_cat-core"/>
</dbReference>
<dbReference type="GO" id="GO:0015074">
    <property type="term" value="P:DNA integration"/>
    <property type="evidence" value="ECO:0007669"/>
    <property type="project" value="InterPro"/>
</dbReference>
<dbReference type="Gene3D" id="2.40.70.10">
    <property type="entry name" value="Acid Proteases"/>
    <property type="match status" value="1"/>
</dbReference>
<feature type="compositionally biased region" description="Low complexity" evidence="1">
    <location>
        <begin position="40"/>
        <end position="49"/>
    </location>
</feature>
<evidence type="ECO:0000313" key="3">
    <source>
        <dbReference type="EMBL" id="AAX95387.1"/>
    </source>
</evidence>
<dbReference type="CDD" id="cd09279">
    <property type="entry name" value="RNase_HI_like"/>
    <property type="match status" value="1"/>
</dbReference>
<proteinExistence type="predicted"/>
<reference evidence="4" key="2">
    <citation type="journal article" date="2008" name="Nucleic Acids Res.">
        <title>The rice annotation project database (RAP-DB): 2008 update.</title>
        <authorList>
            <consortium name="The rice annotation project (RAP)"/>
        </authorList>
    </citation>
    <scope>GENOME REANNOTATION</scope>
    <source>
        <strain evidence="4">cv. Nipponbare</strain>
    </source>
</reference>
<feature type="compositionally biased region" description="Gly residues" evidence="1">
    <location>
        <begin position="52"/>
        <end position="67"/>
    </location>
</feature>
<dbReference type="InterPro" id="IPR036397">
    <property type="entry name" value="RNaseH_sf"/>
</dbReference>
<feature type="domain" description="Integrase catalytic" evidence="2">
    <location>
        <begin position="917"/>
        <end position="1077"/>
    </location>
</feature>
<dbReference type="Pfam" id="PF00665">
    <property type="entry name" value="rve"/>
    <property type="match status" value="1"/>
</dbReference>
<dbReference type="InterPro" id="IPR012337">
    <property type="entry name" value="RNaseH-like_sf"/>
</dbReference>